<evidence type="ECO:0000259" key="6">
    <source>
        <dbReference type="Pfam" id="PF00151"/>
    </source>
</evidence>
<reference evidence="7" key="1">
    <citation type="submission" date="2015-08" db="EMBL/GenBank/DDBJ databases">
        <title>Complete DNA Sequence of Pseudomonas syringae pv. actinidiae, the Causal Agent of Kiwifruit Canker Disease.</title>
        <authorList>
            <person name="Rikkerink E.H.A."/>
            <person name="Fineran P.C."/>
        </authorList>
    </citation>
    <scope>NUCLEOTIDE SEQUENCE</scope>
</reference>
<comment type="subcellular location">
    <subcellularLocation>
        <location evidence="1">Secreted</location>
    </subcellularLocation>
</comment>
<keyword evidence="5" id="KW-1133">Transmembrane helix</keyword>
<evidence type="ECO:0000256" key="1">
    <source>
        <dbReference type="ARBA" id="ARBA00004613"/>
    </source>
</evidence>
<accession>A0A0K1R054</accession>
<dbReference type="GO" id="GO:0016042">
    <property type="term" value="P:lipid catabolic process"/>
    <property type="evidence" value="ECO:0007669"/>
    <property type="project" value="TreeGrafter"/>
</dbReference>
<evidence type="ECO:0000256" key="2">
    <source>
        <dbReference type="ARBA" id="ARBA00010701"/>
    </source>
</evidence>
<sequence>MNSLLEHRLENMLLKSFIGLGLLAGASAIFCPGLGDFPNNGAFEGWRDSTCPGNPGLELSYMLHDSTHRGGEEITWDGGIGLPSWFDPSNEVWFIAHGWNNHAGTPWLTDMMNNFIDADSSLSVVIVGWGGPLGSQDLNYGISAATTRTVGAQTGEVLIAMQAAGLSPNNAHLTGHSLGSHVVGHAGRWAAAQGFLPNRVVGMDPAGPSFSENDNRSVGIYVDCGQHVEIIHTDEVYGSTPTPEQPNRFLGDQDFFPNGGAEQPGCGIGENICSHGKAVDYMSDSIINSDANAYQAESECDFSNDIPGFVQHLLRL</sequence>
<evidence type="ECO:0000256" key="3">
    <source>
        <dbReference type="ARBA" id="ARBA00022525"/>
    </source>
</evidence>
<dbReference type="PRINTS" id="PR00821">
    <property type="entry name" value="TAGLIPASE"/>
</dbReference>
<evidence type="ECO:0000313" key="7">
    <source>
        <dbReference type="EMBL" id="AKV16248.1"/>
    </source>
</evidence>
<organism evidence="7">
    <name type="scientific">Pectinaria gouldii</name>
    <name type="common">Trumpet worm</name>
    <name type="synonym">Ice-cream cone worm</name>
    <dbReference type="NCBI Taxonomy" id="260746"/>
    <lineage>
        <taxon>Eukaryota</taxon>
        <taxon>Metazoa</taxon>
        <taxon>Spiralia</taxon>
        <taxon>Lophotrochozoa</taxon>
        <taxon>Annelida</taxon>
        <taxon>Polychaeta</taxon>
        <taxon>Sedentaria</taxon>
        <taxon>Canalipalpata</taxon>
        <taxon>Terebellida</taxon>
        <taxon>Terebelliformia</taxon>
        <taxon>Pectinariidae</taxon>
        <taxon>Pectinaria</taxon>
    </lineage>
</organism>
<dbReference type="AlphaFoldDB" id="A0A0K1R054"/>
<keyword evidence="5" id="KW-0812">Transmembrane</keyword>
<protein>
    <submittedName>
        <fullName evidence="7">Putative pancreatic lipase-related protein</fullName>
    </submittedName>
</protein>
<dbReference type="EMBL" id="KT372133">
    <property type="protein sequence ID" value="AKV16248.1"/>
    <property type="molecule type" value="mRNA"/>
</dbReference>
<comment type="similarity">
    <text evidence="2 4">Belongs to the AB hydrolase superfamily. Lipase family.</text>
</comment>
<dbReference type="Pfam" id="PF00151">
    <property type="entry name" value="Lipase"/>
    <property type="match status" value="1"/>
</dbReference>
<name>A0A0K1R054_PECGU</name>
<feature type="transmembrane region" description="Helical" evidence="5">
    <location>
        <begin position="12"/>
        <end position="30"/>
    </location>
</feature>
<dbReference type="GO" id="GO:0005615">
    <property type="term" value="C:extracellular space"/>
    <property type="evidence" value="ECO:0007669"/>
    <property type="project" value="TreeGrafter"/>
</dbReference>
<keyword evidence="3" id="KW-0964">Secreted</keyword>
<dbReference type="PANTHER" id="PTHR11610">
    <property type="entry name" value="LIPASE"/>
    <property type="match status" value="1"/>
</dbReference>
<evidence type="ECO:0000256" key="4">
    <source>
        <dbReference type="RuleBase" id="RU004262"/>
    </source>
</evidence>
<dbReference type="InterPro" id="IPR013818">
    <property type="entry name" value="Lipase"/>
</dbReference>
<keyword evidence="5" id="KW-0472">Membrane</keyword>
<evidence type="ECO:0000256" key="5">
    <source>
        <dbReference type="SAM" id="Phobius"/>
    </source>
</evidence>
<dbReference type="SUPFAM" id="SSF53474">
    <property type="entry name" value="alpha/beta-Hydrolases"/>
    <property type="match status" value="1"/>
</dbReference>
<dbReference type="InterPro" id="IPR000734">
    <property type="entry name" value="TAG_lipase"/>
</dbReference>
<dbReference type="Gene3D" id="3.40.50.1820">
    <property type="entry name" value="alpha/beta hydrolase"/>
    <property type="match status" value="1"/>
</dbReference>
<dbReference type="GO" id="GO:0016298">
    <property type="term" value="F:lipase activity"/>
    <property type="evidence" value="ECO:0007669"/>
    <property type="project" value="InterPro"/>
</dbReference>
<feature type="domain" description="Lipase" evidence="6">
    <location>
        <begin position="85"/>
        <end position="304"/>
    </location>
</feature>
<proteinExistence type="evidence at transcript level"/>
<dbReference type="InterPro" id="IPR029058">
    <property type="entry name" value="AB_hydrolase_fold"/>
</dbReference>